<protein>
    <submittedName>
        <fullName evidence="2">Alpha/beta hydrolase</fullName>
    </submittedName>
</protein>
<accession>A0AAJ5X7E4</accession>
<evidence type="ECO:0000313" key="2">
    <source>
        <dbReference type="EMBL" id="WEK47713.1"/>
    </source>
</evidence>
<dbReference type="Pfam" id="PF06821">
    <property type="entry name" value="Ser_hydrolase"/>
    <property type="match status" value="1"/>
</dbReference>
<dbReference type="SUPFAM" id="SSF53474">
    <property type="entry name" value="alpha/beta-Hydrolases"/>
    <property type="match status" value="1"/>
</dbReference>
<sequence>MANPGFHQQRKSPLLLTVPGLGDSGRRHWQSIWERERDDCRKIDLGMWDRPHRNTWVNKINQAVADADRPVVLVAHSLGCHAVAWWNALERPGAFGSGESKVVGALLVAPPVVDIGPLDSRLGAFAPMPREKLAFPSILVASQDDQYATFGHSRKMARLWGSRLVDAGWIGHINADSGIGNWPFGLHLLNRLLWFVSDPHPMALHSAEPLPPRTSQDITLGPDPW</sequence>
<name>A0AAJ5X7E4_9SPHN</name>
<dbReference type="AlphaFoldDB" id="A0AAJ5X7E4"/>
<dbReference type="Gene3D" id="3.40.50.1820">
    <property type="entry name" value="alpha/beta hydrolase"/>
    <property type="match status" value="1"/>
</dbReference>
<proteinExistence type="predicted"/>
<dbReference type="GO" id="GO:0016787">
    <property type="term" value="F:hydrolase activity"/>
    <property type="evidence" value="ECO:0007669"/>
    <property type="project" value="UniProtKB-KW"/>
</dbReference>
<keyword evidence="2" id="KW-0378">Hydrolase</keyword>
<dbReference type="KEGG" id="acob:P0Y56_05320"/>
<reference evidence="2" key="1">
    <citation type="submission" date="2023-03" db="EMBL/GenBank/DDBJ databases">
        <title>Andean soil-derived lignocellulolytic bacterial consortium as a source of novel taxa and putative plastic-active enzymes.</title>
        <authorList>
            <person name="Diaz-Garcia L."/>
            <person name="Chuvochina M."/>
            <person name="Feuerriegel G."/>
            <person name="Bunk B."/>
            <person name="Sproer C."/>
            <person name="Streit W.R."/>
            <person name="Rodriguez L.M."/>
            <person name="Overmann J."/>
            <person name="Jimenez D.J."/>
        </authorList>
    </citation>
    <scope>NUCLEOTIDE SEQUENCE</scope>
    <source>
        <strain evidence="2">MAG 26</strain>
    </source>
</reference>
<feature type="region of interest" description="Disordered" evidence="1">
    <location>
        <begin position="206"/>
        <end position="225"/>
    </location>
</feature>
<gene>
    <name evidence="2" type="ORF">P0Y56_05320</name>
</gene>
<dbReference type="InterPro" id="IPR029058">
    <property type="entry name" value="AB_hydrolase_fold"/>
</dbReference>
<dbReference type="InterPro" id="IPR010662">
    <property type="entry name" value="RBBP9/YdeN"/>
</dbReference>
<organism evidence="2 3">
    <name type="scientific">Candidatus Andeanibacterium colombiense</name>
    <dbReference type="NCBI Taxonomy" id="3121345"/>
    <lineage>
        <taxon>Bacteria</taxon>
        <taxon>Pseudomonadati</taxon>
        <taxon>Pseudomonadota</taxon>
        <taxon>Alphaproteobacteria</taxon>
        <taxon>Sphingomonadales</taxon>
        <taxon>Sphingomonadaceae</taxon>
        <taxon>Candidatus Andeanibacterium</taxon>
    </lineage>
</organism>
<evidence type="ECO:0000256" key="1">
    <source>
        <dbReference type="SAM" id="MobiDB-lite"/>
    </source>
</evidence>
<dbReference type="EMBL" id="CP119316">
    <property type="protein sequence ID" value="WEK47713.1"/>
    <property type="molecule type" value="Genomic_DNA"/>
</dbReference>
<evidence type="ECO:0000313" key="3">
    <source>
        <dbReference type="Proteomes" id="UP001218362"/>
    </source>
</evidence>
<dbReference type="Proteomes" id="UP001218362">
    <property type="component" value="Chromosome"/>
</dbReference>